<comment type="caution">
    <text evidence="1">The sequence shown here is derived from an EMBL/GenBank/DDBJ whole genome shotgun (WGS) entry which is preliminary data.</text>
</comment>
<gene>
    <name evidence="1" type="ORF">HY36_07900</name>
</gene>
<organism evidence="1 2">
    <name type="scientific">Hyphomonas atlantica</name>
    <dbReference type="NCBI Taxonomy" id="1280948"/>
    <lineage>
        <taxon>Bacteria</taxon>
        <taxon>Pseudomonadati</taxon>
        <taxon>Pseudomonadota</taxon>
        <taxon>Alphaproteobacteria</taxon>
        <taxon>Hyphomonadales</taxon>
        <taxon>Hyphomonadaceae</taxon>
        <taxon>Hyphomonas</taxon>
    </lineage>
</organism>
<keyword evidence="2" id="KW-1185">Reference proteome</keyword>
<evidence type="ECO:0000313" key="2">
    <source>
        <dbReference type="Proteomes" id="UP000024547"/>
    </source>
</evidence>
<dbReference type="STRING" id="1280948.HY36_07900"/>
<reference evidence="1 2" key="1">
    <citation type="journal article" date="2014" name="Antonie Van Leeuwenhoek">
        <title>Hyphomonas beringensis sp. nov. and Hyphomonas chukchiensis sp. nov., isolated from surface seawater of the Bering Sea and Chukchi Sea.</title>
        <authorList>
            <person name="Li C."/>
            <person name="Lai Q."/>
            <person name="Li G."/>
            <person name="Dong C."/>
            <person name="Wang J."/>
            <person name="Liao Y."/>
            <person name="Shao Z."/>
        </authorList>
    </citation>
    <scope>NUCLEOTIDE SEQUENCE [LARGE SCALE GENOMIC DNA]</scope>
    <source>
        <strain evidence="1 2">22II1-22F38</strain>
    </source>
</reference>
<sequence length="32" mass="3653">MFLIIAVLSGYTVLIRQKIGRNVTDDKMNSKK</sequence>
<protein>
    <submittedName>
        <fullName evidence="1">Uncharacterized protein</fullName>
    </submittedName>
</protein>
<name>A0A059DZ41_9PROT</name>
<proteinExistence type="predicted"/>
<dbReference type="Proteomes" id="UP000024547">
    <property type="component" value="Unassembled WGS sequence"/>
</dbReference>
<evidence type="ECO:0000313" key="1">
    <source>
        <dbReference type="EMBL" id="KCZ59191.1"/>
    </source>
</evidence>
<dbReference type="AlphaFoldDB" id="A0A059DZ41"/>
<dbReference type="EMBL" id="AWFH01000045">
    <property type="protein sequence ID" value="KCZ59191.1"/>
    <property type="molecule type" value="Genomic_DNA"/>
</dbReference>
<accession>A0A059DZ41</accession>